<feature type="transmembrane region" description="Helical" evidence="1">
    <location>
        <begin position="528"/>
        <end position="547"/>
    </location>
</feature>
<evidence type="ECO:0000259" key="2">
    <source>
        <dbReference type="PROSITE" id="PS50191"/>
    </source>
</evidence>
<evidence type="ECO:0000313" key="4">
    <source>
        <dbReference type="Proteomes" id="UP000034723"/>
    </source>
</evidence>
<feature type="transmembrane region" description="Helical" evidence="1">
    <location>
        <begin position="314"/>
        <end position="338"/>
    </location>
</feature>
<feature type="transmembrane region" description="Helical" evidence="1">
    <location>
        <begin position="358"/>
        <end position="380"/>
    </location>
</feature>
<feature type="transmembrane region" description="Helical" evidence="1">
    <location>
        <begin position="471"/>
        <end position="492"/>
    </location>
</feature>
<dbReference type="InterPro" id="IPR001251">
    <property type="entry name" value="CRAL-TRIO_dom"/>
</dbReference>
<evidence type="ECO:0000256" key="1">
    <source>
        <dbReference type="SAM" id="Phobius"/>
    </source>
</evidence>
<dbReference type="Proteomes" id="UP000034723">
    <property type="component" value="Chromosome"/>
</dbReference>
<dbReference type="InParanoid" id="A0A0F7IF70"/>
<feature type="transmembrane region" description="Helical" evidence="1">
    <location>
        <begin position="441"/>
        <end position="459"/>
    </location>
</feature>
<organism evidence="3 4">
    <name type="scientific">Geoglobus ahangari</name>
    <dbReference type="NCBI Taxonomy" id="113653"/>
    <lineage>
        <taxon>Archaea</taxon>
        <taxon>Methanobacteriati</taxon>
        <taxon>Methanobacteriota</taxon>
        <taxon>Archaeoglobi</taxon>
        <taxon>Archaeoglobales</taxon>
        <taxon>Archaeoglobaceae</taxon>
        <taxon>Geoglobus</taxon>
    </lineage>
</organism>
<keyword evidence="1" id="KW-0472">Membrane</keyword>
<gene>
    <name evidence="3" type="ORF">GAH_00991</name>
</gene>
<proteinExistence type="predicted"/>
<dbReference type="OrthoDB" id="51680at2157"/>
<dbReference type="HOGENOM" id="CLU_030328_0_0_2"/>
<feature type="domain" description="CRAL-TRIO" evidence="2">
    <location>
        <begin position="169"/>
        <end position="343"/>
    </location>
</feature>
<keyword evidence="1" id="KW-1133">Transmembrane helix</keyword>
<dbReference type="KEGG" id="gah:GAH_00991"/>
<evidence type="ECO:0000313" key="3">
    <source>
        <dbReference type="EMBL" id="AKG91684.1"/>
    </source>
</evidence>
<name>A0A0F7IF70_9EURY</name>
<keyword evidence="4" id="KW-1185">Reference proteome</keyword>
<feature type="transmembrane region" description="Helical" evidence="1">
    <location>
        <begin position="414"/>
        <end position="435"/>
    </location>
</feature>
<feature type="transmembrane region" description="Helical" evidence="1">
    <location>
        <begin position="20"/>
        <end position="39"/>
    </location>
</feature>
<feature type="transmembrane region" description="Helical" evidence="1">
    <location>
        <begin position="216"/>
        <end position="238"/>
    </location>
</feature>
<dbReference type="PROSITE" id="PS50191">
    <property type="entry name" value="CRAL_TRIO"/>
    <property type="match status" value="1"/>
</dbReference>
<protein>
    <recommendedName>
        <fullName evidence="2">CRAL-TRIO domain-containing protein</fullName>
    </recommendedName>
</protein>
<dbReference type="EMBL" id="CP011267">
    <property type="protein sequence ID" value="AKG91684.1"/>
    <property type="molecule type" value="Genomic_DNA"/>
</dbReference>
<dbReference type="AlphaFoldDB" id="A0A0F7IF70"/>
<feature type="transmembrane region" description="Helical" evidence="1">
    <location>
        <begin position="259"/>
        <end position="281"/>
    </location>
</feature>
<sequence length="548" mass="61510">MLPLIKAEFRKSGKKYTRGFKLLLAVISVLALLISYLSFSYGFNSDAGIFTSGSDRYVIENRLFQHVIVEKEEGLNLLREGKIDVFLTGLSIVVTDTLKSSAAGEEMKNYIKGEFERWMYEKYGMYAFPVMIRAEYLKREIAPSFTPQPVSEERIRQISEQVREREGREENVQEKVEESVIKSVQGGEESPVTLKRVKTEYSTPDSFSPPSLISKMVVAFLFIIPSFFVMQVFSSSLAEDVRMRRMEVLLSTPLTQEGILFQKMLPYLLLAFLITAIPSLIFGVNGVLYMASPLLLLFTAQAFIAVNSRSYRELTFLILVTNLLVMVYLVLPSVFSGLPLSDVSPVTFLLRSLSGEEVSITDLAFSSIPLATISATLFYLTARSLKIENLYSPTSPLERFVKTLTESASTDLRAFVMAMASVFIALFLEFFLLFFGLSVPLVTSYAVIMLGVAVIEEFLKSSLIYPVKSVRRAITVALGFFVAEKGLLLSVFKDYSIVLPGELFIFPLLLHVTSSLTFAIVSRRDWRLGYLAAVAIHFAYNYGTVVML</sequence>
<feature type="transmembrane region" description="Helical" evidence="1">
    <location>
        <begin position="504"/>
        <end position="521"/>
    </location>
</feature>
<reference evidence="3 4" key="1">
    <citation type="submission" date="2015-04" db="EMBL/GenBank/DDBJ databases">
        <title>The complete genome sequence of the hyperthermophilic, obligate iron-reducing archaeon Geoglobus ahangari strain 234T.</title>
        <authorList>
            <person name="Manzella M.P."/>
            <person name="Holmes D.E."/>
            <person name="Rocheleau J.M."/>
            <person name="Chung A."/>
            <person name="Reguera G."/>
            <person name="Kashefi K."/>
        </authorList>
    </citation>
    <scope>NUCLEOTIDE SEQUENCE [LARGE SCALE GENOMIC DNA]</scope>
    <source>
        <strain evidence="3 4">234</strain>
    </source>
</reference>
<feature type="transmembrane region" description="Helical" evidence="1">
    <location>
        <begin position="287"/>
        <end position="307"/>
    </location>
</feature>
<accession>A0A0F7IF70</accession>
<dbReference type="STRING" id="113653.GAH_00991"/>
<dbReference type="RefSeq" id="WP_048095029.1">
    <property type="nucleotide sequence ID" value="NZ_CP011267.1"/>
</dbReference>
<keyword evidence="1" id="KW-0812">Transmembrane</keyword>
<dbReference type="GeneID" id="24803568"/>